<feature type="compositionally biased region" description="Pro residues" evidence="2">
    <location>
        <begin position="273"/>
        <end position="285"/>
    </location>
</feature>
<dbReference type="SUPFAM" id="SSF140459">
    <property type="entry name" value="PE/PPE dimer-like"/>
    <property type="match status" value="1"/>
</dbReference>
<comment type="caution">
    <text evidence="4">The sequence shown here is derived from an EMBL/GenBank/DDBJ whole genome shotgun (WGS) entry which is preliminary data.</text>
</comment>
<evidence type="ECO:0000256" key="2">
    <source>
        <dbReference type="SAM" id="MobiDB-lite"/>
    </source>
</evidence>
<feature type="region of interest" description="Disordered" evidence="2">
    <location>
        <begin position="1"/>
        <end position="36"/>
    </location>
</feature>
<evidence type="ECO:0000259" key="3">
    <source>
        <dbReference type="Pfam" id="PF00823"/>
    </source>
</evidence>
<dbReference type="EMBL" id="BAAAUX010000016">
    <property type="protein sequence ID" value="GAA2802851.1"/>
    <property type="molecule type" value="Genomic_DNA"/>
</dbReference>
<comment type="similarity">
    <text evidence="1">Belongs to the mycobacterial PPE family.</text>
</comment>
<feature type="region of interest" description="Disordered" evidence="2">
    <location>
        <begin position="171"/>
        <end position="410"/>
    </location>
</feature>
<proteinExistence type="inferred from homology"/>
<dbReference type="InterPro" id="IPR038332">
    <property type="entry name" value="PPE_sf"/>
</dbReference>
<evidence type="ECO:0000313" key="5">
    <source>
        <dbReference type="Proteomes" id="UP001500979"/>
    </source>
</evidence>
<dbReference type="Pfam" id="PF00823">
    <property type="entry name" value="PPE"/>
    <property type="match status" value="1"/>
</dbReference>
<dbReference type="InterPro" id="IPR000030">
    <property type="entry name" value="PPE_dom"/>
</dbReference>
<feature type="compositionally biased region" description="Polar residues" evidence="2">
    <location>
        <begin position="10"/>
        <end position="36"/>
    </location>
</feature>
<name>A0ABN3VGS6_9PSEU</name>
<evidence type="ECO:0000256" key="1">
    <source>
        <dbReference type="ARBA" id="ARBA00010652"/>
    </source>
</evidence>
<evidence type="ECO:0000313" key="4">
    <source>
        <dbReference type="EMBL" id="GAA2802851.1"/>
    </source>
</evidence>
<feature type="compositionally biased region" description="Gly residues" evidence="2">
    <location>
        <begin position="192"/>
        <end position="248"/>
    </location>
</feature>
<reference evidence="4 5" key="1">
    <citation type="journal article" date="2019" name="Int. J. Syst. Evol. Microbiol.">
        <title>The Global Catalogue of Microorganisms (GCM) 10K type strain sequencing project: providing services to taxonomists for standard genome sequencing and annotation.</title>
        <authorList>
            <consortium name="The Broad Institute Genomics Platform"/>
            <consortium name="The Broad Institute Genome Sequencing Center for Infectious Disease"/>
            <person name="Wu L."/>
            <person name="Ma J."/>
        </authorList>
    </citation>
    <scope>NUCLEOTIDE SEQUENCE [LARGE SCALE GENOMIC DNA]</scope>
    <source>
        <strain evidence="4 5">JCM 9383</strain>
    </source>
</reference>
<keyword evidence="5" id="KW-1185">Reference proteome</keyword>
<feature type="compositionally biased region" description="Gly residues" evidence="2">
    <location>
        <begin position="287"/>
        <end position="368"/>
    </location>
</feature>
<feature type="domain" description="PPE" evidence="3">
    <location>
        <begin position="23"/>
        <end position="171"/>
    </location>
</feature>
<sequence>MGDPRKIQPSDFQSAQLEQMQSWVESGKGSQPLYNSSDEWAKETEHLTALAEKVSAKLKEAGVVMQSKSGEAMQNAVAPVVQWTEVTAENTKAQSQLMREQGDAYNKVKSAIPAKSEVQSVPDDNWIEEGWDNMVNGQTDAEAAKEHNEKLRQEAVTAFNGYDNASQSTVSASAVFTPPPSSTSEVAVSGGQHTGVGGMTPAPGGGSPAGSGSAGYSGGGAGGGYSGGGSGGSGGGGGTGGGGGGGGSSTNPVWNNPTQPPNQWPDRTGPTGPNRPGPGIPPVVGPVPGGSSGPGRPGGPGAGGGRGGAGGGTGAGGRSGAGAGRGALGPGGQSGVGAGGGRAGAGGDVGAGGRGGAGMAGAGAGARGRGQEGEDDLEHETPEYLKGDQGVFDDGLPKVAPPVFGDWNQK</sequence>
<accession>A0ABN3VGS6</accession>
<gene>
    <name evidence="4" type="ORF">GCM10010470_42460</name>
</gene>
<dbReference type="Proteomes" id="UP001500979">
    <property type="component" value="Unassembled WGS sequence"/>
</dbReference>
<protein>
    <recommendedName>
        <fullName evidence="3">PPE domain-containing protein</fullName>
    </recommendedName>
</protein>
<organism evidence="4 5">
    <name type="scientific">Saccharopolyspora taberi</name>
    <dbReference type="NCBI Taxonomy" id="60895"/>
    <lineage>
        <taxon>Bacteria</taxon>
        <taxon>Bacillati</taxon>
        <taxon>Actinomycetota</taxon>
        <taxon>Actinomycetes</taxon>
        <taxon>Pseudonocardiales</taxon>
        <taxon>Pseudonocardiaceae</taxon>
        <taxon>Saccharopolyspora</taxon>
    </lineage>
</organism>
<dbReference type="Gene3D" id="1.20.1260.20">
    <property type="entry name" value="PPE superfamily"/>
    <property type="match status" value="1"/>
</dbReference>